<comment type="caution">
    <text evidence="3">The sequence shown here is derived from an EMBL/GenBank/DDBJ whole genome shotgun (WGS) entry which is preliminary data.</text>
</comment>
<evidence type="ECO:0000256" key="1">
    <source>
        <dbReference type="SAM" id="MobiDB-lite"/>
    </source>
</evidence>
<feature type="region of interest" description="Disordered" evidence="1">
    <location>
        <begin position="210"/>
        <end position="238"/>
    </location>
</feature>
<organism evidence="3 4">
    <name type="scientific">Gloeocapsopsis crepidinum LEGE 06123</name>
    <dbReference type="NCBI Taxonomy" id="588587"/>
    <lineage>
        <taxon>Bacteria</taxon>
        <taxon>Bacillati</taxon>
        <taxon>Cyanobacteriota</taxon>
        <taxon>Cyanophyceae</taxon>
        <taxon>Oscillatoriophycideae</taxon>
        <taxon>Chroococcales</taxon>
        <taxon>Chroococcaceae</taxon>
        <taxon>Gloeocapsopsis</taxon>
    </lineage>
</organism>
<keyword evidence="4" id="KW-1185">Reference proteome</keyword>
<keyword evidence="2" id="KW-0472">Membrane</keyword>
<evidence type="ECO:0000313" key="4">
    <source>
        <dbReference type="Proteomes" id="UP000651156"/>
    </source>
</evidence>
<reference evidence="3 4" key="1">
    <citation type="submission" date="2020-10" db="EMBL/GenBank/DDBJ databases">
        <authorList>
            <person name="Castelo-Branco R."/>
            <person name="Eusebio N."/>
            <person name="Adriana R."/>
            <person name="Vieira A."/>
            <person name="Brugerolle De Fraissinette N."/>
            <person name="Rezende De Castro R."/>
            <person name="Schneider M.P."/>
            <person name="Vasconcelos V."/>
            <person name="Leao P.N."/>
        </authorList>
    </citation>
    <scope>NUCLEOTIDE SEQUENCE [LARGE SCALE GENOMIC DNA]</scope>
    <source>
        <strain evidence="3 4">LEGE 06123</strain>
    </source>
</reference>
<dbReference type="RefSeq" id="WP_193934453.1">
    <property type="nucleotide sequence ID" value="NZ_CAWPMZ010000120.1"/>
</dbReference>
<keyword evidence="2" id="KW-1133">Transmembrane helix</keyword>
<protein>
    <submittedName>
        <fullName evidence="3">Phosphate ABC transporter permease</fullName>
    </submittedName>
</protein>
<dbReference type="Proteomes" id="UP000651156">
    <property type="component" value="Unassembled WGS sequence"/>
</dbReference>
<evidence type="ECO:0000256" key="2">
    <source>
        <dbReference type="SAM" id="Phobius"/>
    </source>
</evidence>
<dbReference type="EMBL" id="JADEWN010000075">
    <property type="protein sequence ID" value="MBE9193057.1"/>
    <property type="molecule type" value="Genomic_DNA"/>
</dbReference>
<sequence>MLVPLTRQKFEQLIPRIATGDQYKYCWGKFPDFLKRLLISVVSVVVIWILRLVLGEGSSLLLFPVGAIAGLYWLWGPVLWASLRNVEYRKYPYSGFLRGRILDVYITEELIGTEETVNNKGELVIVENRERRLNIEVGDETDFFTEIQVPLRRNHQDVVPNQIAEMVVLSTRPDLSSIAKVTDIYIPSRNIWVSDYPYLQKNNFIEVSRRLRESREPRSRQASRRRTRPSYPQDVEEW</sequence>
<gene>
    <name evidence="3" type="ORF">IQ230_22435</name>
</gene>
<keyword evidence="2" id="KW-0812">Transmembrane</keyword>
<feature type="transmembrane region" description="Helical" evidence="2">
    <location>
        <begin position="37"/>
        <end position="54"/>
    </location>
</feature>
<proteinExistence type="predicted"/>
<feature type="transmembrane region" description="Helical" evidence="2">
    <location>
        <begin position="60"/>
        <end position="83"/>
    </location>
</feature>
<name>A0ABR9UXP8_9CHRO</name>
<accession>A0ABR9UXP8</accession>
<evidence type="ECO:0000313" key="3">
    <source>
        <dbReference type="EMBL" id="MBE9193057.1"/>
    </source>
</evidence>
<feature type="compositionally biased region" description="Basic and acidic residues" evidence="1">
    <location>
        <begin position="210"/>
        <end position="219"/>
    </location>
</feature>